<accession>A0ABV9MUZ3</accession>
<keyword evidence="5" id="KW-0804">Transcription</keyword>
<evidence type="ECO:0000256" key="2">
    <source>
        <dbReference type="ARBA" id="ARBA00023015"/>
    </source>
</evidence>
<evidence type="ECO:0000256" key="3">
    <source>
        <dbReference type="ARBA" id="ARBA00023082"/>
    </source>
</evidence>
<dbReference type="InterPro" id="IPR013325">
    <property type="entry name" value="RNA_pol_sigma_r2"/>
</dbReference>
<evidence type="ECO:0000313" key="9">
    <source>
        <dbReference type="Proteomes" id="UP001595969"/>
    </source>
</evidence>
<evidence type="ECO:0000256" key="1">
    <source>
        <dbReference type="ARBA" id="ARBA00010641"/>
    </source>
</evidence>
<dbReference type="PANTHER" id="PTHR43133:SF8">
    <property type="entry name" value="RNA POLYMERASE SIGMA FACTOR HI_1459-RELATED"/>
    <property type="match status" value="1"/>
</dbReference>
<sequence length="168" mass="20410">MDFEEMYDFYFREVHLYIRSLCDNESIAEEIAQETFFKALKSIHRFDGKKDIRAWLFTIAKNTYFSYYKKNHRRLCDLAVSNEKEVDHTRVDLTERLTRQEDAFTIHQFIRTMSEPYKEVFSLRVFGELSFLQIGKLFGKGDSWARVTYHRARKQIIEYMEEIENERD</sequence>
<protein>
    <submittedName>
        <fullName evidence="8">RNA polymerase sigma factor</fullName>
    </submittedName>
</protein>
<evidence type="ECO:0000259" key="6">
    <source>
        <dbReference type="Pfam" id="PF04542"/>
    </source>
</evidence>
<comment type="similarity">
    <text evidence="1">Belongs to the sigma-70 factor family. ECF subfamily.</text>
</comment>
<dbReference type="InterPro" id="IPR039425">
    <property type="entry name" value="RNA_pol_sigma-70-like"/>
</dbReference>
<dbReference type="Pfam" id="PF04542">
    <property type="entry name" value="Sigma70_r2"/>
    <property type="match status" value="1"/>
</dbReference>
<evidence type="ECO:0000256" key="5">
    <source>
        <dbReference type="ARBA" id="ARBA00023163"/>
    </source>
</evidence>
<comment type="caution">
    <text evidence="8">The sequence shown here is derived from an EMBL/GenBank/DDBJ whole genome shotgun (WGS) entry which is preliminary data.</text>
</comment>
<evidence type="ECO:0000259" key="7">
    <source>
        <dbReference type="Pfam" id="PF08281"/>
    </source>
</evidence>
<dbReference type="InterPro" id="IPR036388">
    <property type="entry name" value="WH-like_DNA-bd_sf"/>
</dbReference>
<dbReference type="SUPFAM" id="SSF88946">
    <property type="entry name" value="Sigma2 domain of RNA polymerase sigma factors"/>
    <property type="match status" value="1"/>
</dbReference>
<dbReference type="InterPro" id="IPR014284">
    <property type="entry name" value="RNA_pol_sigma-70_dom"/>
</dbReference>
<keyword evidence="3" id="KW-0731">Sigma factor</keyword>
<feature type="domain" description="RNA polymerase sigma factor 70 region 4 type 2" evidence="7">
    <location>
        <begin position="106"/>
        <end position="156"/>
    </location>
</feature>
<keyword evidence="2" id="KW-0805">Transcription regulation</keyword>
<evidence type="ECO:0000256" key="4">
    <source>
        <dbReference type="ARBA" id="ARBA00023125"/>
    </source>
</evidence>
<organism evidence="8 9">
    <name type="scientific">Enterococcus lemanii</name>
    <dbReference type="NCBI Taxonomy" id="1159752"/>
    <lineage>
        <taxon>Bacteria</taxon>
        <taxon>Bacillati</taxon>
        <taxon>Bacillota</taxon>
        <taxon>Bacilli</taxon>
        <taxon>Lactobacillales</taxon>
        <taxon>Enterococcaceae</taxon>
        <taxon>Enterococcus</taxon>
    </lineage>
</organism>
<keyword evidence="9" id="KW-1185">Reference proteome</keyword>
<dbReference type="EMBL" id="JBHSGS010000047">
    <property type="protein sequence ID" value="MFC4719826.1"/>
    <property type="molecule type" value="Genomic_DNA"/>
</dbReference>
<feature type="domain" description="RNA polymerase sigma-70 region 2" evidence="6">
    <location>
        <begin position="10"/>
        <end position="73"/>
    </location>
</feature>
<dbReference type="NCBIfam" id="TIGR02937">
    <property type="entry name" value="sigma70-ECF"/>
    <property type="match status" value="1"/>
</dbReference>
<dbReference type="InterPro" id="IPR007627">
    <property type="entry name" value="RNA_pol_sigma70_r2"/>
</dbReference>
<dbReference type="InterPro" id="IPR013249">
    <property type="entry name" value="RNA_pol_sigma70_r4_t2"/>
</dbReference>
<evidence type="ECO:0000313" key="8">
    <source>
        <dbReference type="EMBL" id="MFC4719826.1"/>
    </source>
</evidence>
<dbReference type="Proteomes" id="UP001595969">
    <property type="component" value="Unassembled WGS sequence"/>
</dbReference>
<dbReference type="InterPro" id="IPR013324">
    <property type="entry name" value="RNA_pol_sigma_r3/r4-like"/>
</dbReference>
<name>A0ABV9MUZ3_9ENTE</name>
<dbReference type="Gene3D" id="1.10.10.10">
    <property type="entry name" value="Winged helix-like DNA-binding domain superfamily/Winged helix DNA-binding domain"/>
    <property type="match status" value="1"/>
</dbReference>
<dbReference type="SUPFAM" id="SSF88659">
    <property type="entry name" value="Sigma3 and sigma4 domains of RNA polymerase sigma factors"/>
    <property type="match status" value="1"/>
</dbReference>
<dbReference type="Pfam" id="PF08281">
    <property type="entry name" value="Sigma70_r4_2"/>
    <property type="match status" value="1"/>
</dbReference>
<proteinExistence type="inferred from homology"/>
<dbReference type="Gene3D" id="1.10.1740.10">
    <property type="match status" value="1"/>
</dbReference>
<dbReference type="PANTHER" id="PTHR43133">
    <property type="entry name" value="RNA POLYMERASE ECF-TYPE SIGMA FACTO"/>
    <property type="match status" value="1"/>
</dbReference>
<reference evidence="9" key="1">
    <citation type="journal article" date="2019" name="Int. J. Syst. Evol. Microbiol.">
        <title>The Global Catalogue of Microorganisms (GCM) 10K type strain sequencing project: providing services to taxonomists for standard genome sequencing and annotation.</title>
        <authorList>
            <consortium name="The Broad Institute Genomics Platform"/>
            <consortium name="The Broad Institute Genome Sequencing Center for Infectious Disease"/>
            <person name="Wu L."/>
            <person name="Ma J."/>
        </authorList>
    </citation>
    <scope>NUCLEOTIDE SEQUENCE [LARGE SCALE GENOMIC DNA]</scope>
    <source>
        <strain evidence="9">CGMCC 1.19032</strain>
    </source>
</reference>
<dbReference type="RefSeq" id="WP_204654970.1">
    <property type="nucleotide sequence ID" value="NZ_JAFBFD010000047.1"/>
</dbReference>
<gene>
    <name evidence="8" type="ORF">ACFO5I_08815</name>
</gene>
<keyword evidence="4" id="KW-0238">DNA-binding</keyword>